<organism evidence="3 4">
    <name type="scientific">Marchantia polymorpha subsp. ruderalis</name>
    <dbReference type="NCBI Taxonomy" id="1480154"/>
    <lineage>
        <taxon>Eukaryota</taxon>
        <taxon>Viridiplantae</taxon>
        <taxon>Streptophyta</taxon>
        <taxon>Embryophyta</taxon>
        <taxon>Marchantiophyta</taxon>
        <taxon>Marchantiopsida</taxon>
        <taxon>Marchantiidae</taxon>
        <taxon>Marchantiales</taxon>
        <taxon>Marchantiaceae</taxon>
        <taxon>Marchantia</taxon>
    </lineage>
</organism>
<dbReference type="InterPro" id="IPR050279">
    <property type="entry name" value="Plant_def-hormone_signal"/>
</dbReference>
<keyword evidence="4" id="KW-1185">Reference proteome</keyword>
<accession>A0A176VEK5</accession>
<reference evidence="3" key="1">
    <citation type="submission" date="2016-03" db="EMBL/GenBank/DDBJ databases">
        <title>Mechanisms controlling the formation of the plant cell surface in tip-growing cells are functionally conserved among land plants.</title>
        <authorList>
            <person name="Honkanen S."/>
            <person name="Jones V.A."/>
            <person name="Morieri G."/>
            <person name="Champion C."/>
            <person name="Hetherington A.J."/>
            <person name="Kelly S."/>
            <person name="Saint-Marcoux D."/>
            <person name="Proust H."/>
            <person name="Prescott H."/>
            <person name="Dolan L."/>
        </authorList>
    </citation>
    <scope>NUCLEOTIDE SEQUENCE [LARGE SCALE GENOMIC DNA]</scope>
    <source>
        <tissue evidence="3">Whole gametophyte</tissue>
    </source>
</reference>
<dbReference type="GO" id="GO:0006952">
    <property type="term" value="P:defense response"/>
    <property type="evidence" value="ECO:0007669"/>
    <property type="project" value="InterPro"/>
</dbReference>
<dbReference type="SUPFAM" id="SSF55961">
    <property type="entry name" value="Bet v1-like"/>
    <property type="match status" value="1"/>
</dbReference>
<protein>
    <recommendedName>
        <fullName evidence="2">Bet v I/Major latex protein domain-containing protein</fullName>
    </recommendedName>
</protein>
<dbReference type="EMBL" id="LVLJ01003879">
    <property type="protein sequence ID" value="OAE19378.1"/>
    <property type="molecule type" value="Genomic_DNA"/>
</dbReference>
<evidence type="ECO:0000259" key="2">
    <source>
        <dbReference type="SMART" id="SM01037"/>
    </source>
</evidence>
<dbReference type="GO" id="GO:0010427">
    <property type="term" value="F:abscisic acid binding"/>
    <property type="evidence" value="ECO:0007669"/>
    <property type="project" value="TreeGrafter"/>
</dbReference>
<feature type="domain" description="Bet v I/Major latex protein" evidence="2">
    <location>
        <begin position="1"/>
        <end position="148"/>
    </location>
</feature>
<dbReference type="PANTHER" id="PTHR31213:SF24">
    <property type="entry name" value="OS08G0374000 PROTEIN"/>
    <property type="match status" value="1"/>
</dbReference>
<dbReference type="InterPro" id="IPR023393">
    <property type="entry name" value="START-like_dom_sf"/>
</dbReference>
<dbReference type="SMART" id="SM01037">
    <property type="entry name" value="Bet_v_1"/>
    <property type="match status" value="1"/>
</dbReference>
<evidence type="ECO:0000313" key="4">
    <source>
        <dbReference type="Proteomes" id="UP000077202"/>
    </source>
</evidence>
<dbReference type="Pfam" id="PF00407">
    <property type="entry name" value="Bet_v_1"/>
    <property type="match status" value="1"/>
</dbReference>
<gene>
    <name evidence="3" type="ORF">AXG93_698s1070</name>
</gene>
<comment type="similarity">
    <text evidence="1">Belongs to the BetVI family.</text>
</comment>
<dbReference type="PANTHER" id="PTHR31213">
    <property type="entry name" value="OS08G0374000 PROTEIN-RELATED"/>
    <property type="match status" value="1"/>
</dbReference>
<proteinExistence type="inferred from homology"/>
<dbReference type="AlphaFoldDB" id="A0A176VEK5"/>
<sequence length="163" mass="18292">MMATVATSVELSVCPSRLWTALKDGPNFMPKAAPFFWSKWEVLEGDPNTIGSLLLLTFNPAARGDLQIKVKVADFSDEEMYITYESLLESDPLYKQMRVTISVDPASDGSKSMATWSVFYEPVGDQGPPSKESRQLLLKRMEQYLLSHDDYLQTVPTMNEPSS</sequence>
<comment type="caution">
    <text evidence="3">The sequence shown here is derived from an EMBL/GenBank/DDBJ whole genome shotgun (WGS) entry which is preliminary data.</text>
</comment>
<name>A0A176VEK5_MARPO</name>
<evidence type="ECO:0000313" key="3">
    <source>
        <dbReference type="EMBL" id="OAE19378.1"/>
    </source>
</evidence>
<dbReference type="InterPro" id="IPR000916">
    <property type="entry name" value="Bet_v_I/MLP"/>
</dbReference>
<dbReference type="Proteomes" id="UP000077202">
    <property type="component" value="Unassembled WGS sequence"/>
</dbReference>
<dbReference type="GO" id="GO:0009738">
    <property type="term" value="P:abscisic acid-activated signaling pathway"/>
    <property type="evidence" value="ECO:0007669"/>
    <property type="project" value="TreeGrafter"/>
</dbReference>
<dbReference type="GO" id="GO:0004864">
    <property type="term" value="F:protein phosphatase inhibitor activity"/>
    <property type="evidence" value="ECO:0007669"/>
    <property type="project" value="TreeGrafter"/>
</dbReference>
<evidence type="ECO:0000256" key="1">
    <source>
        <dbReference type="ARBA" id="ARBA00009744"/>
    </source>
</evidence>
<dbReference type="Gene3D" id="3.30.530.20">
    <property type="match status" value="1"/>
</dbReference>
<dbReference type="GO" id="GO:0005634">
    <property type="term" value="C:nucleus"/>
    <property type="evidence" value="ECO:0007669"/>
    <property type="project" value="TreeGrafter"/>
</dbReference>
<dbReference type="GO" id="GO:0005737">
    <property type="term" value="C:cytoplasm"/>
    <property type="evidence" value="ECO:0007669"/>
    <property type="project" value="TreeGrafter"/>
</dbReference>
<dbReference type="GO" id="GO:0038023">
    <property type="term" value="F:signaling receptor activity"/>
    <property type="evidence" value="ECO:0007669"/>
    <property type="project" value="TreeGrafter"/>
</dbReference>